<dbReference type="AlphaFoldDB" id="A0AAW1CJY5"/>
<proteinExistence type="predicted"/>
<feature type="chain" id="PRO_5044002037" evidence="2">
    <location>
        <begin position="18"/>
        <end position="147"/>
    </location>
</feature>
<evidence type="ECO:0000313" key="4">
    <source>
        <dbReference type="Proteomes" id="UP001461498"/>
    </source>
</evidence>
<reference evidence="3 4" key="1">
    <citation type="submission" date="2022-12" db="EMBL/GenBank/DDBJ databases">
        <title>Chromosome-level genome assembly of true bugs.</title>
        <authorList>
            <person name="Ma L."/>
            <person name="Li H."/>
        </authorList>
    </citation>
    <scope>NUCLEOTIDE SEQUENCE [LARGE SCALE GENOMIC DNA]</scope>
    <source>
        <strain evidence="3">Lab_2022b</strain>
    </source>
</reference>
<keyword evidence="4" id="KW-1185">Reference proteome</keyword>
<sequence>MWLKVLFLLSLVAISWSFPLISDENSKNDKNGLIQGNSIPEEHELKPVPHSFERFGLLPDQILPVEPNATEDETINLKKVVKKPKAKPKAKPKPKAHPKKPSKKKPSKPKKKSHNSLTGSVTWKHNGLTVHGKKDKHGWGINIGKHH</sequence>
<gene>
    <name evidence="3" type="ORF">O3M35_003383</name>
</gene>
<organism evidence="3 4">
    <name type="scientific">Rhynocoris fuscipes</name>
    <dbReference type="NCBI Taxonomy" id="488301"/>
    <lineage>
        <taxon>Eukaryota</taxon>
        <taxon>Metazoa</taxon>
        <taxon>Ecdysozoa</taxon>
        <taxon>Arthropoda</taxon>
        <taxon>Hexapoda</taxon>
        <taxon>Insecta</taxon>
        <taxon>Pterygota</taxon>
        <taxon>Neoptera</taxon>
        <taxon>Paraneoptera</taxon>
        <taxon>Hemiptera</taxon>
        <taxon>Heteroptera</taxon>
        <taxon>Panheteroptera</taxon>
        <taxon>Cimicomorpha</taxon>
        <taxon>Reduviidae</taxon>
        <taxon>Harpactorinae</taxon>
        <taxon>Harpactorini</taxon>
        <taxon>Rhynocoris</taxon>
    </lineage>
</organism>
<feature type="region of interest" description="Disordered" evidence="1">
    <location>
        <begin position="27"/>
        <end position="46"/>
    </location>
</feature>
<protein>
    <submittedName>
        <fullName evidence="3">Uncharacterized protein</fullName>
    </submittedName>
</protein>
<dbReference type="EMBL" id="JAPXFL010000012">
    <property type="protein sequence ID" value="KAK9498826.1"/>
    <property type="molecule type" value="Genomic_DNA"/>
</dbReference>
<accession>A0AAW1CJY5</accession>
<keyword evidence="2" id="KW-0732">Signal</keyword>
<evidence type="ECO:0000313" key="3">
    <source>
        <dbReference type="EMBL" id="KAK9498826.1"/>
    </source>
</evidence>
<comment type="caution">
    <text evidence="3">The sequence shown here is derived from an EMBL/GenBank/DDBJ whole genome shotgun (WGS) entry which is preliminary data.</text>
</comment>
<evidence type="ECO:0000256" key="2">
    <source>
        <dbReference type="SAM" id="SignalP"/>
    </source>
</evidence>
<dbReference type="Proteomes" id="UP001461498">
    <property type="component" value="Unassembled WGS sequence"/>
</dbReference>
<feature type="region of interest" description="Disordered" evidence="1">
    <location>
        <begin position="74"/>
        <end position="147"/>
    </location>
</feature>
<feature type="signal peptide" evidence="2">
    <location>
        <begin position="1"/>
        <end position="17"/>
    </location>
</feature>
<evidence type="ECO:0000256" key="1">
    <source>
        <dbReference type="SAM" id="MobiDB-lite"/>
    </source>
</evidence>
<feature type="compositionally biased region" description="Basic residues" evidence="1">
    <location>
        <begin position="79"/>
        <end position="114"/>
    </location>
</feature>
<name>A0AAW1CJY5_9HEMI</name>